<evidence type="ECO:0000313" key="3">
    <source>
        <dbReference type="EMBL" id="WAX58439.1"/>
    </source>
</evidence>
<evidence type="ECO:0000313" key="1">
    <source>
        <dbReference type="EMBL" id="WAX57646.1"/>
    </source>
</evidence>
<gene>
    <name evidence="1" type="ORF">M6B22_02490</name>
    <name evidence="2" type="ORF">M6B22_06615</name>
    <name evidence="3" type="ORF">M6B22_06655</name>
</gene>
<sequence>MPIVEHKPGLAKEMLRELAPLLAEEGIDVDDIDAPDLETLQAAMNRAVERRNMQLFSPVGEARGYAITTLRLAIEAIVDDDTRSAAAVIDSVPPESPNNDSATVAGCIGVALGLLDTWLSGHDLDAPTGLASHARLPAGHWTGERAATDILTLAGKGRAFRSLDTLITRQGGQQLLYGSVLALTAAAQAWARNTDTSLLELIHTIVR</sequence>
<accession>A0ABY7K480</accession>
<keyword evidence="4" id="KW-1185">Reference proteome</keyword>
<organism evidence="2 4">
    <name type="scientific">Jatrophihabitans cynanchi</name>
    <dbReference type="NCBI Taxonomy" id="2944128"/>
    <lineage>
        <taxon>Bacteria</taxon>
        <taxon>Bacillati</taxon>
        <taxon>Actinomycetota</taxon>
        <taxon>Actinomycetes</taxon>
        <taxon>Jatrophihabitantales</taxon>
        <taxon>Jatrophihabitantaceae</taxon>
        <taxon>Jatrophihabitans</taxon>
    </lineage>
</organism>
<dbReference type="Proteomes" id="UP001164693">
    <property type="component" value="Chromosome"/>
</dbReference>
<dbReference type="EMBL" id="CP097463">
    <property type="protein sequence ID" value="WAX57646.1"/>
    <property type="molecule type" value="Genomic_DNA"/>
</dbReference>
<dbReference type="EMBL" id="CP097463">
    <property type="protein sequence ID" value="WAX58432.1"/>
    <property type="molecule type" value="Genomic_DNA"/>
</dbReference>
<evidence type="ECO:0000313" key="2">
    <source>
        <dbReference type="EMBL" id="WAX58432.1"/>
    </source>
</evidence>
<dbReference type="EMBL" id="CP097463">
    <property type="protein sequence ID" value="WAX58439.1"/>
    <property type="molecule type" value="Genomic_DNA"/>
</dbReference>
<evidence type="ECO:0000313" key="4">
    <source>
        <dbReference type="Proteomes" id="UP001164693"/>
    </source>
</evidence>
<name>A0ABY7K480_9ACTN</name>
<proteinExistence type="predicted"/>
<reference evidence="2" key="1">
    <citation type="submission" date="2022-05" db="EMBL/GenBank/DDBJ databases">
        <title>Jatrophihabitans sp. SB3-54 whole genome sequence.</title>
        <authorList>
            <person name="Suh M.K."/>
            <person name="Eom M.K."/>
            <person name="Kim J.S."/>
            <person name="Kim H.S."/>
            <person name="Do H.E."/>
            <person name="Shin Y.K."/>
            <person name="Lee J.-S."/>
        </authorList>
    </citation>
    <scope>NUCLEOTIDE SEQUENCE</scope>
    <source>
        <strain evidence="2">SB3-54</strain>
    </source>
</reference>
<dbReference type="RefSeq" id="WP_269444192.1">
    <property type="nucleotide sequence ID" value="NZ_CP097463.1"/>
</dbReference>
<protein>
    <submittedName>
        <fullName evidence="2">Uncharacterized protein</fullName>
    </submittedName>
</protein>